<evidence type="ECO:0000256" key="2">
    <source>
        <dbReference type="SAM" id="MobiDB-lite"/>
    </source>
</evidence>
<evidence type="ECO:0000313" key="3">
    <source>
        <dbReference type="EMBL" id="KAK8860716.1"/>
    </source>
</evidence>
<name>A0ABR2ICH7_9EUKA</name>
<feature type="compositionally biased region" description="Basic and acidic residues" evidence="2">
    <location>
        <begin position="26"/>
        <end position="35"/>
    </location>
</feature>
<keyword evidence="4" id="KW-1185">Reference proteome</keyword>
<feature type="region of interest" description="Disordered" evidence="2">
    <location>
        <begin position="1"/>
        <end position="35"/>
    </location>
</feature>
<keyword evidence="1" id="KW-0175">Coiled coil</keyword>
<gene>
    <name evidence="3" type="ORF">M9Y10_012381</name>
</gene>
<feature type="coiled-coil region" evidence="1">
    <location>
        <begin position="243"/>
        <end position="332"/>
    </location>
</feature>
<protein>
    <submittedName>
        <fullName evidence="3">Uncharacterized protein</fullName>
    </submittedName>
</protein>
<organism evidence="3 4">
    <name type="scientific">Tritrichomonas musculus</name>
    <dbReference type="NCBI Taxonomy" id="1915356"/>
    <lineage>
        <taxon>Eukaryota</taxon>
        <taxon>Metamonada</taxon>
        <taxon>Parabasalia</taxon>
        <taxon>Tritrichomonadida</taxon>
        <taxon>Tritrichomonadidae</taxon>
        <taxon>Tritrichomonas</taxon>
    </lineage>
</organism>
<evidence type="ECO:0000256" key="1">
    <source>
        <dbReference type="SAM" id="Coils"/>
    </source>
</evidence>
<reference evidence="3 4" key="1">
    <citation type="submission" date="2024-04" db="EMBL/GenBank/DDBJ databases">
        <title>Tritrichomonas musculus Genome.</title>
        <authorList>
            <person name="Alves-Ferreira E."/>
            <person name="Grigg M."/>
            <person name="Lorenzi H."/>
            <person name="Galac M."/>
        </authorList>
    </citation>
    <scope>NUCLEOTIDE SEQUENCE [LARGE SCALE GENOMIC DNA]</scope>
    <source>
        <strain evidence="3 4">EAF2021</strain>
    </source>
</reference>
<dbReference type="Proteomes" id="UP001470230">
    <property type="component" value="Unassembled WGS sequence"/>
</dbReference>
<evidence type="ECO:0000313" key="4">
    <source>
        <dbReference type="Proteomes" id="UP001470230"/>
    </source>
</evidence>
<comment type="caution">
    <text evidence="3">The sequence shown here is derived from an EMBL/GenBank/DDBJ whole genome shotgun (WGS) entry which is preliminary data.</text>
</comment>
<feature type="coiled-coil region" evidence="1">
    <location>
        <begin position="98"/>
        <end position="129"/>
    </location>
</feature>
<accession>A0ABR2ICH7</accession>
<dbReference type="EMBL" id="JAPFFF010000018">
    <property type="protein sequence ID" value="KAK8860716.1"/>
    <property type="molecule type" value="Genomic_DNA"/>
</dbReference>
<sequence length="443" mass="51434">MEKENPNDLPTQSQAKDNDNNSANKSNDKYDDATVDEYRNKQIRELEMLQRVIDENNVLRAKYNALQMQVAPLVDTVTTPVAAGSQYQSERQISPEEVENFKQQLELTLTEYRKATQNAGKLNQQLERQYTDFSNLKMQTRLLQDERISRQDQISNMGITSFRSKIQRVKEQWNIERQRLSKSISFLKNIHDTSTADIREYEEQMRANNKGITHLSSSITIAKEDIRDFTKELEEIGPKLKQFEELQEKHQKSELLVVDLSDQIEDLKKKVETDSLTAKVRRQLDKGNKKIADLNRSIDQIQNRATLELENVKEIKNRIFELEKQYEKIDNDTNSILEINKKLELQRKTIREELSKCIVANELAGGENLLLEKEVVDGVGLEPQSTSAIRKQMLSLKNELLELDDFQQKQYELENNLKVGQTPNIALPTRKRVPMIPLLKAHP</sequence>
<proteinExistence type="predicted"/>